<gene>
    <name evidence="2" type="ORF">HMPREF1555_00455</name>
</gene>
<dbReference type="AlphaFoldDB" id="A0A0E2M7E5"/>
<dbReference type="PANTHER" id="PTHR43179:SF10">
    <property type="entry name" value="GLYCOSYL TRANSFERASE"/>
    <property type="match status" value="1"/>
</dbReference>
<dbReference type="InterPro" id="IPR001173">
    <property type="entry name" value="Glyco_trans_2-like"/>
</dbReference>
<dbReference type="SUPFAM" id="SSF53448">
    <property type="entry name" value="Nucleotide-diphospho-sugar transferases"/>
    <property type="match status" value="1"/>
</dbReference>
<dbReference type="EMBL" id="AWUW01000026">
    <property type="protein sequence ID" value="ERJ68335.1"/>
    <property type="molecule type" value="Genomic_DNA"/>
</dbReference>
<protein>
    <submittedName>
        <fullName evidence="2">Glycosyltransferase, group 2 family protein</fullName>
    </submittedName>
</protein>
<dbReference type="CDD" id="cd04186">
    <property type="entry name" value="GT_2_like_c"/>
    <property type="match status" value="1"/>
</dbReference>
<dbReference type="HOGENOM" id="CLU_023845_0_4_10"/>
<dbReference type="Proteomes" id="UP000016630">
    <property type="component" value="Unassembled WGS sequence"/>
</dbReference>
<dbReference type="Gene3D" id="3.90.550.10">
    <property type="entry name" value="Spore Coat Polysaccharide Biosynthesis Protein SpsA, Chain A"/>
    <property type="match status" value="1"/>
</dbReference>
<evidence type="ECO:0000313" key="3">
    <source>
        <dbReference type="Proteomes" id="UP000016630"/>
    </source>
</evidence>
<evidence type="ECO:0000313" key="2">
    <source>
        <dbReference type="EMBL" id="ERJ68335.1"/>
    </source>
</evidence>
<dbReference type="GO" id="GO:0016740">
    <property type="term" value="F:transferase activity"/>
    <property type="evidence" value="ECO:0007669"/>
    <property type="project" value="UniProtKB-KW"/>
</dbReference>
<dbReference type="Pfam" id="PF00535">
    <property type="entry name" value="Glycos_transf_2"/>
    <property type="match status" value="1"/>
</dbReference>
<keyword evidence="2" id="KW-0808">Transferase</keyword>
<dbReference type="InterPro" id="IPR029044">
    <property type="entry name" value="Nucleotide-diphossugar_trans"/>
</dbReference>
<proteinExistence type="predicted"/>
<sequence>MNSMKSACSIITASIVLYKSKPDIIRDVITSFFSDTVTKKKLILIDNSPTDSLRVLQEERPADIQYFFNNRNIGFGSAHNIGIREAARFNPFYHLILNPDVQFGPEVVPTLASYMDENPDIGLLMPQVYYPNGELQHLCKLFPRPWDVMLRRFVPYRSYRERNNERFELRNWSYDTIQDIPSLSGCFMFARMDILRQVGGFDERFFMYAEDLDLCRRIGQVSRTVFFPKVSIMHTYAKGSYHDAKLLRHHIVSLIRYFNKWGWLFDAERRRVNRACLAVLRNQTTVKKD</sequence>
<dbReference type="PANTHER" id="PTHR43179">
    <property type="entry name" value="RHAMNOSYLTRANSFERASE WBBL"/>
    <property type="match status" value="1"/>
</dbReference>
<comment type="caution">
    <text evidence="2">The sequence shown here is derived from an EMBL/GenBank/DDBJ whole genome shotgun (WGS) entry which is preliminary data.</text>
</comment>
<feature type="domain" description="Glycosyltransferase 2-like" evidence="1">
    <location>
        <begin position="15"/>
        <end position="162"/>
    </location>
</feature>
<name>A0A0E2M7E5_PORGN</name>
<organism evidence="2 3">
    <name type="scientific">Porphyromonas gingivalis F0570</name>
    <dbReference type="NCBI Taxonomy" id="1227271"/>
    <lineage>
        <taxon>Bacteria</taxon>
        <taxon>Pseudomonadati</taxon>
        <taxon>Bacteroidota</taxon>
        <taxon>Bacteroidia</taxon>
        <taxon>Bacteroidales</taxon>
        <taxon>Porphyromonadaceae</taxon>
        <taxon>Porphyromonas</taxon>
    </lineage>
</organism>
<dbReference type="PATRIC" id="fig|1227271.3.peg.415"/>
<reference evidence="2 3" key="1">
    <citation type="submission" date="2013-06" db="EMBL/GenBank/DDBJ databases">
        <authorList>
            <person name="Weinstock G."/>
            <person name="Sodergren E."/>
            <person name="Lobos E.A."/>
            <person name="Fulton L."/>
            <person name="Fulton R."/>
            <person name="Courtney L."/>
            <person name="Fronick C."/>
            <person name="O'Laughlin M."/>
            <person name="Godfrey J."/>
            <person name="Wilson R.M."/>
            <person name="Miner T."/>
            <person name="Farmer C."/>
            <person name="Delehaunty K."/>
            <person name="Cordes M."/>
            <person name="Minx P."/>
            <person name="Tomlinson C."/>
            <person name="Chen J."/>
            <person name="Wollam A."/>
            <person name="Pepin K.H."/>
            <person name="Bhonagiri V."/>
            <person name="Zhang X."/>
            <person name="Warren W."/>
            <person name="Mitreva M."/>
            <person name="Mardis E.R."/>
            <person name="Wilson R.K."/>
        </authorList>
    </citation>
    <scope>NUCLEOTIDE SEQUENCE [LARGE SCALE GENOMIC DNA]</scope>
    <source>
        <strain evidence="2 3">F0570</strain>
    </source>
</reference>
<evidence type="ECO:0000259" key="1">
    <source>
        <dbReference type="Pfam" id="PF00535"/>
    </source>
</evidence>
<accession>A0A0E2M7E5</accession>